<feature type="compositionally biased region" description="Low complexity" evidence="1">
    <location>
        <begin position="335"/>
        <end position="349"/>
    </location>
</feature>
<evidence type="ECO:0000256" key="1">
    <source>
        <dbReference type="SAM" id="MobiDB-lite"/>
    </source>
</evidence>
<feature type="region of interest" description="Disordered" evidence="1">
    <location>
        <begin position="395"/>
        <end position="418"/>
    </location>
</feature>
<feature type="compositionally biased region" description="Polar residues" evidence="1">
    <location>
        <begin position="272"/>
        <end position="292"/>
    </location>
</feature>
<feature type="compositionally biased region" description="Low complexity" evidence="1">
    <location>
        <begin position="303"/>
        <end position="317"/>
    </location>
</feature>
<organism evidence="2 3">
    <name type="scientific">Triplophysa tibetana</name>
    <dbReference type="NCBI Taxonomy" id="1572043"/>
    <lineage>
        <taxon>Eukaryota</taxon>
        <taxon>Metazoa</taxon>
        <taxon>Chordata</taxon>
        <taxon>Craniata</taxon>
        <taxon>Vertebrata</taxon>
        <taxon>Euteleostomi</taxon>
        <taxon>Actinopterygii</taxon>
        <taxon>Neopterygii</taxon>
        <taxon>Teleostei</taxon>
        <taxon>Ostariophysi</taxon>
        <taxon>Cypriniformes</taxon>
        <taxon>Nemacheilidae</taxon>
        <taxon>Triplophysa</taxon>
    </lineage>
</organism>
<feature type="compositionally biased region" description="Polar residues" evidence="1">
    <location>
        <begin position="438"/>
        <end position="459"/>
    </location>
</feature>
<dbReference type="AlphaFoldDB" id="A0A5A9P1I0"/>
<evidence type="ECO:0000313" key="2">
    <source>
        <dbReference type="EMBL" id="KAA0715778.1"/>
    </source>
</evidence>
<feature type="region of interest" description="Disordered" evidence="1">
    <location>
        <begin position="1"/>
        <end position="58"/>
    </location>
</feature>
<feature type="region of interest" description="Disordered" evidence="1">
    <location>
        <begin position="272"/>
        <end position="352"/>
    </location>
</feature>
<name>A0A5A9P1I0_9TELE</name>
<accession>A0A5A9P1I0</accession>
<protein>
    <submittedName>
        <fullName evidence="2">Uncharacterized protein</fullName>
    </submittedName>
</protein>
<reference evidence="2 3" key="1">
    <citation type="journal article" date="2019" name="Mol. Ecol. Resour.">
        <title>Chromosome-level genome assembly of Triplophysa tibetana, a fish adapted to the harsh high-altitude environment of the Tibetan Plateau.</title>
        <authorList>
            <person name="Yang X."/>
            <person name="Liu H."/>
            <person name="Ma Z."/>
            <person name="Zou Y."/>
            <person name="Zou M."/>
            <person name="Mao Y."/>
            <person name="Li X."/>
            <person name="Wang H."/>
            <person name="Chen T."/>
            <person name="Wang W."/>
            <person name="Yang R."/>
        </authorList>
    </citation>
    <scope>NUCLEOTIDE SEQUENCE [LARGE SCALE GENOMIC DNA]</scope>
    <source>
        <strain evidence="2">TTIB1903HZAU</strain>
        <tissue evidence="2">Muscle</tissue>
    </source>
</reference>
<feature type="compositionally biased region" description="Polar residues" evidence="1">
    <location>
        <begin position="1"/>
        <end position="37"/>
    </location>
</feature>
<proteinExistence type="predicted"/>
<keyword evidence="3" id="KW-1185">Reference proteome</keyword>
<feature type="compositionally biased region" description="Polar residues" evidence="1">
    <location>
        <begin position="318"/>
        <end position="330"/>
    </location>
</feature>
<dbReference type="Proteomes" id="UP000324632">
    <property type="component" value="Chromosome 10"/>
</dbReference>
<sequence>MAQPSSQQLAQAVDQSANQQPAQGYQSVGQPSGQPPVQSGGRPIVNPQRGQLSQFGSRLVSGSKPLQISSVSFKQSNGSLLKPAPASYMFLTQPSVKQPPQARYLSATQPSVQQPPQASYLCISQLSLQQPAQFSFLCVAQPSEQQPAQANYPSAAQPSVQQLALANFLCLAQPSGQQPAQANFLCLAQPSGQQPEQASYPSATQPSVQQPAQASYLPGAQPLRQLTRPTYPQLAQPGQSVYRLPSRTKLPGQQPVAQPSVANIVPSSYLATVSSSHQKPTLTRYQSEGQPSRPQPAPGRYRALAQSSNQHNQAQASYPSFAQPSSQQLAQARYPSVAQPNSQQPAQASYLSVSQVGGRQPLIRYQSVSQSAGKPVAQGSFQSSVLSRSESASPVQLSHQSLSRVGSQPMEQLGSGLSSNYRSVSSLVQSGFEYPAQLPSQTGSSQDVLKPSQSNQRFPQSKFRKA</sequence>
<feature type="region of interest" description="Disordered" evidence="1">
    <location>
        <begin position="435"/>
        <end position="466"/>
    </location>
</feature>
<comment type="caution">
    <text evidence="2">The sequence shown here is derived from an EMBL/GenBank/DDBJ whole genome shotgun (WGS) entry which is preliminary data.</text>
</comment>
<dbReference type="EMBL" id="SOYY01000010">
    <property type="protein sequence ID" value="KAA0715778.1"/>
    <property type="molecule type" value="Genomic_DNA"/>
</dbReference>
<gene>
    <name evidence="2" type="ORF">E1301_Tti013865</name>
</gene>
<evidence type="ECO:0000313" key="3">
    <source>
        <dbReference type="Proteomes" id="UP000324632"/>
    </source>
</evidence>